<dbReference type="AlphaFoldDB" id="A0A833QBD9"/>
<reference evidence="2" key="1">
    <citation type="submission" date="2020-01" db="EMBL/GenBank/DDBJ databases">
        <title>Genome sequence of Kobresia littledalei, the first chromosome-level genome in the family Cyperaceae.</title>
        <authorList>
            <person name="Qu G."/>
        </authorList>
    </citation>
    <scope>NUCLEOTIDE SEQUENCE</scope>
    <source>
        <strain evidence="2">C.B.Clarke</strain>
        <tissue evidence="2">Leaf</tissue>
    </source>
</reference>
<evidence type="ECO:0000313" key="3">
    <source>
        <dbReference type="Proteomes" id="UP000623129"/>
    </source>
</evidence>
<keyword evidence="3" id="KW-1185">Reference proteome</keyword>
<dbReference type="EMBL" id="SWLB01000027">
    <property type="protein sequence ID" value="KAF3321170.1"/>
    <property type="molecule type" value="Genomic_DNA"/>
</dbReference>
<gene>
    <name evidence="2" type="ORF">FCM35_KLT14423</name>
</gene>
<evidence type="ECO:0000313" key="2">
    <source>
        <dbReference type="EMBL" id="KAF3321170.1"/>
    </source>
</evidence>
<feature type="signal peptide" evidence="1">
    <location>
        <begin position="1"/>
        <end position="21"/>
    </location>
</feature>
<accession>A0A833QBD9</accession>
<sequence>MAVPPFRADIVSLLRYLLLTALKFNDYNVTKYVKRRSQSLILPPKSGPAARPLDSRAAPRRKVFTCSSKSTGWNRLIQFNGVQPRKIRKSKILALKIEWAK</sequence>
<name>A0A833QBD9_9POAL</name>
<comment type="caution">
    <text evidence="2">The sequence shown here is derived from an EMBL/GenBank/DDBJ whole genome shotgun (WGS) entry which is preliminary data.</text>
</comment>
<proteinExistence type="predicted"/>
<protein>
    <recommendedName>
        <fullName evidence="4">Ribosomal protein S14</fullName>
    </recommendedName>
</protein>
<feature type="chain" id="PRO_5032871335" description="Ribosomal protein S14" evidence="1">
    <location>
        <begin position="22"/>
        <end position="101"/>
    </location>
</feature>
<evidence type="ECO:0000256" key="1">
    <source>
        <dbReference type="SAM" id="SignalP"/>
    </source>
</evidence>
<evidence type="ECO:0008006" key="4">
    <source>
        <dbReference type="Google" id="ProtNLM"/>
    </source>
</evidence>
<organism evidence="2 3">
    <name type="scientific">Carex littledalei</name>
    <dbReference type="NCBI Taxonomy" id="544730"/>
    <lineage>
        <taxon>Eukaryota</taxon>
        <taxon>Viridiplantae</taxon>
        <taxon>Streptophyta</taxon>
        <taxon>Embryophyta</taxon>
        <taxon>Tracheophyta</taxon>
        <taxon>Spermatophyta</taxon>
        <taxon>Magnoliopsida</taxon>
        <taxon>Liliopsida</taxon>
        <taxon>Poales</taxon>
        <taxon>Cyperaceae</taxon>
        <taxon>Cyperoideae</taxon>
        <taxon>Cariceae</taxon>
        <taxon>Carex</taxon>
        <taxon>Carex subgen. Euthyceras</taxon>
    </lineage>
</organism>
<dbReference type="Proteomes" id="UP000623129">
    <property type="component" value="Unassembled WGS sequence"/>
</dbReference>
<keyword evidence="1" id="KW-0732">Signal</keyword>